<feature type="transmembrane region" description="Helical" evidence="1">
    <location>
        <begin position="15"/>
        <end position="38"/>
    </location>
</feature>
<feature type="domain" description="3-deoxy-D-manno-octulosonic-acid transferase N-terminal" evidence="2">
    <location>
        <begin position="40"/>
        <end position="104"/>
    </location>
</feature>
<feature type="non-terminal residue" evidence="3">
    <location>
        <position position="104"/>
    </location>
</feature>
<gene>
    <name evidence="3" type="ORF">ENL19_00255</name>
</gene>
<evidence type="ECO:0000313" key="3">
    <source>
        <dbReference type="EMBL" id="HHE04474.1"/>
    </source>
</evidence>
<keyword evidence="1" id="KW-0812">Transmembrane</keyword>
<dbReference type="InterPro" id="IPR007507">
    <property type="entry name" value="Glycos_transf_N"/>
</dbReference>
<sequence length="104" mass="12207">MGQKKGKETFGRGMMIYNIFIHLVFIILSPVFLFYYFFEPERFGWKTEKKKYWVHAASVGEINMLGNIIKNLTGDIIITTMTNTGKKRAKELYPEYEAKLIPFD</sequence>
<organism evidence="3">
    <name type="scientific">candidate division WOR-3 bacterium</name>
    <dbReference type="NCBI Taxonomy" id="2052148"/>
    <lineage>
        <taxon>Bacteria</taxon>
        <taxon>Bacteria division WOR-3</taxon>
    </lineage>
</organism>
<comment type="caution">
    <text evidence="3">The sequence shown here is derived from an EMBL/GenBank/DDBJ whole genome shotgun (WGS) entry which is preliminary data.</text>
</comment>
<dbReference type="InterPro" id="IPR038107">
    <property type="entry name" value="Glycos_transf_N_sf"/>
</dbReference>
<dbReference type="EMBL" id="DRTB01000021">
    <property type="protein sequence ID" value="HHE04474.1"/>
    <property type="molecule type" value="Genomic_DNA"/>
</dbReference>
<dbReference type="Pfam" id="PF04413">
    <property type="entry name" value="Glycos_transf_N"/>
    <property type="match status" value="1"/>
</dbReference>
<protein>
    <recommendedName>
        <fullName evidence="2">3-deoxy-D-manno-octulosonic-acid transferase N-terminal domain-containing protein</fullName>
    </recommendedName>
</protein>
<evidence type="ECO:0000256" key="1">
    <source>
        <dbReference type="SAM" id="Phobius"/>
    </source>
</evidence>
<keyword evidence="1" id="KW-1133">Transmembrane helix</keyword>
<name>A0A7C5HFB9_UNCW3</name>
<evidence type="ECO:0000259" key="2">
    <source>
        <dbReference type="Pfam" id="PF04413"/>
    </source>
</evidence>
<dbReference type="Proteomes" id="UP000886110">
    <property type="component" value="Unassembled WGS sequence"/>
</dbReference>
<accession>A0A7C5HFB9</accession>
<dbReference type="AlphaFoldDB" id="A0A7C5HFB9"/>
<keyword evidence="1" id="KW-0472">Membrane</keyword>
<reference evidence="3" key="1">
    <citation type="journal article" date="2020" name="mSystems">
        <title>Genome- and Community-Level Interaction Insights into Carbon Utilization and Element Cycling Functions of Hydrothermarchaeota in Hydrothermal Sediment.</title>
        <authorList>
            <person name="Zhou Z."/>
            <person name="Liu Y."/>
            <person name="Xu W."/>
            <person name="Pan J."/>
            <person name="Luo Z.H."/>
            <person name="Li M."/>
        </authorList>
    </citation>
    <scope>NUCLEOTIDE SEQUENCE [LARGE SCALE GENOMIC DNA]</scope>
    <source>
        <strain evidence="3">HyVt-74</strain>
    </source>
</reference>
<dbReference type="Gene3D" id="3.40.50.11720">
    <property type="entry name" value="3-Deoxy-D-manno-octulosonic-acid transferase, N-terminal domain"/>
    <property type="match status" value="1"/>
</dbReference>
<proteinExistence type="predicted"/>